<dbReference type="InterPro" id="IPR002891">
    <property type="entry name" value="APS"/>
</dbReference>
<evidence type="ECO:0000256" key="3">
    <source>
        <dbReference type="ARBA" id="ARBA00022679"/>
    </source>
</evidence>
<dbReference type="GO" id="GO:0019379">
    <property type="term" value="P:sulfate assimilation, phosphoadenylyl sulfate reduction by phosphoadenylyl-sulfate reductase (thioredoxin)"/>
    <property type="evidence" value="ECO:0007669"/>
    <property type="project" value="TreeGrafter"/>
</dbReference>
<dbReference type="GO" id="GO:0070814">
    <property type="term" value="P:hydrogen sulfide biosynthetic process"/>
    <property type="evidence" value="ECO:0007669"/>
    <property type="project" value="UniProtKB-UniRule"/>
</dbReference>
<dbReference type="GO" id="GO:0004020">
    <property type="term" value="F:adenylylsulfate kinase activity"/>
    <property type="evidence" value="ECO:0007669"/>
    <property type="project" value="UniProtKB-UniRule"/>
</dbReference>
<accession>A0A9X2JX10</accession>
<dbReference type="Gene3D" id="3.40.50.300">
    <property type="entry name" value="P-loop containing nucleotide triphosphate hydrolases"/>
    <property type="match status" value="1"/>
</dbReference>
<dbReference type="Proteomes" id="UP001139493">
    <property type="component" value="Unassembled WGS sequence"/>
</dbReference>
<dbReference type="SUPFAM" id="SSF52540">
    <property type="entry name" value="P-loop containing nucleoside triphosphate hydrolases"/>
    <property type="match status" value="1"/>
</dbReference>
<protein>
    <recommendedName>
        <fullName evidence="2 6">Adenylyl-sulfate kinase</fullName>
        <ecNumber evidence="2 6">2.7.1.25</ecNumber>
    </recommendedName>
    <alternativeName>
        <fullName evidence="6">APS kinase</fullName>
    </alternativeName>
    <alternativeName>
        <fullName evidence="6">ATP adenosine-5'-phosphosulfate 3'-phosphotransferase</fullName>
    </alternativeName>
    <alternativeName>
        <fullName evidence="6">Adenosine-5'-phosphosulfate kinase</fullName>
    </alternativeName>
</protein>
<dbReference type="HAMAP" id="MF_00065">
    <property type="entry name" value="Adenylyl_sulf_kinase"/>
    <property type="match status" value="1"/>
</dbReference>
<dbReference type="InterPro" id="IPR050512">
    <property type="entry name" value="Sulf_AdTrans/APS_kinase"/>
</dbReference>
<evidence type="ECO:0000256" key="1">
    <source>
        <dbReference type="ARBA" id="ARBA00001823"/>
    </source>
</evidence>
<comment type="caution">
    <text evidence="8">The sequence shown here is derived from an EMBL/GenBank/DDBJ whole genome shotgun (WGS) entry which is preliminary data.</text>
</comment>
<dbReference type="RefSeq" id="WP_253837668.1">
    <property type="nucleotide sequence ID" value="NZ_JAMTCS010000011.1"/>
</dbReference>
<keyword evidence="9" id="KW-1185">Reference proteome</keyword>
<comment type="catalytic activity">
    <reaction evidence="1 6">
        <text>adenosine 5'-phosphosulfate + ATP = 3'-phosphoadenylyl sulfate + ADP + H(+)</text>
        <dbReference type="Rhea" id="RHEA:24152"/>
        <dbReference type="ChEBI" id="CHEBI:15378"/>
        <dbReference type="ChEBI" id="CHEBI:30616"/>
        <dbReference type="ChEBI" id="CHEBI:58243"/>
        <dbReference type="ChEBI" id="CHEBI:58339"/>
        <dbReference type="ChEBI" id="CHEBI:456216"/>
        <dbReference type="EC" id="2.7.1.25"/>
    </reaction>
</comment>
<keyword evidence="8" id="KW-0548">Nucleotidyltransferase</keyword>
<dbReference type="CDD" id="cd02027">
    <property type="entry name" value="APSK"/>
    <property type="match status" value="1"/>
</dbReference>
<evidence type="ECO:0000256" key="4">
    <source>
        <dbReference type="ARBA" id="ARBA00022741"/>
    </source>
</evidence>
<dbReference type="Pfam" id="PF01583">
    <property type="entry name" value="APS_kinase"/>
    <property type="match status" value="1"/>
</dbReference>
<proteinExistence type="inferred from homology"/>
<dbReference type="PANTHER" id="PTHR42700">
    <property type="entry name" value="SULFATE ADENYLYLTRANSFERASE"/>
    <property type="match status" value="1"/>
</dbReference>
<keyword evidence="6" id="KW-0418">Kinase</keyword>
<name>A0A9X2JX10_9MICO</name>
<sequence>MTDTPARVLTDDELDLLELALGGALAPADLAAALPGVPPEVVLTDAENTPLARLTSGPSAAVEPLKPLAAAIGPQWDDAVRRPARDVRTDLGAGADEVGLLVTEPPTREDVETAAALATGPGGGTVLLLVPVARRAPEPGAVGAAGLVRAAQALAGDLADRTGARVVTVAVPWPGADRTAVSLADVAGAYGARRAEPLAARRSPATADAVAGLARVREEAVAALYPPASAAEVNRATRSAHRRGAVVFFTGLSGSGKSTVARALAAELDDDGLRTTLLDGDAVRHHLSKGLGFDRASRELNVERIGYVAALVAEHGGIAVAAPIAPFASGRARVRELAEAAGAHYLLVHVSTPLEVCEARDRKGLYARARAGEIPDFTGISSPYEEPADADVVVDTSHVPVEEAVRTVRTALAARLGEEDLGRPGHP</sequence>
<evidence type="ECO:0000256" key="6">
    <source>
        <dbReference type="HAMAP-Rule" id="MF_00065"/>
    </source>
</evidence>
<comment type="similarity">
    <text evidence="6">Belongs to the APS kinase family.</text>
</comment>
<dbReference type="PANTHER" id="PTHR42700:SF1">
    <property type="entry name" value="SULFATE ADENYLYLTRANSFERASE"/>
    <property type="match status" value="1"/>
</dbReference>
<dbReference type="AlphaFoldDB" id="A0A9X2JX10"/>
<keyword evidence="3 6" id="KW-0808">Transferase</keyword>
<keyword evidence="4 6" id="KW-0547">Nucleotide-binding</keyword>
<keyword evidence="5 6" id="KW-0067">ATP-binding</keyword>
<comment type="function">
    <text evidence="6">Catalyzes the synthesis of activated sulfate.</text>
</comment>
<organism evidence="8 9">
    <name type="scientific">Promicromonospora thailandica</name>
    <dbReference type="NCBI Taxonomy" id="765201"/>
    <lineage>
        <taxon>Bacteria</taxon>
        <taxon>Bacillati</taxon>
        <taxon>Actinomycetota</taxon>
        <taxon>Actinomycetes</taxon>
        <taxon>Micrococcales</taxon>
        <taxon>Promicromonosporaceae</taxon>
        <taxon>Promicromonospora</taxon>
    </lineage>
</organism>
<evidence type="ECO:0000256" key="5">
    <source>
        <dbReference type="ARBA" id="ARBA00022840"/>
    </source>
</evidence>
<dbReference type="GO" id="GO:0005737">
    <property type="term" value="C:cytoplasm"/>
    <property type="evidence" value="ECO:0007669"/>
    <property type="project" value="TreeGrafter"/>
</dbReference>
<reference evidence="8" key="1">
    <citation type="submission" date="2022-06" db="EMBL/GenBank/DDBJ databases">
        <title>Genomic Encyclopedia of Archaeal and Bacterial Type Strains, Phase II (KMG-II): from individual species to whole genera.</title>
        <authorList>
            <person name="Goeker M."/>
        </authorList>
    </citation>
    <scope>NUCLEOTIDE SEQUENCE</scope>
    <source>
        <strain evidence="8">DSM 26652</strain>
    </source>
</reference>
<evidence type="ECO:0000256" key="2">
    <source>
        <dbReference type="ARBA" id="ARBA00012121"/>
    </source>
</evidence>
<comment type="pathway">
    <text evidence="6">Sulfur metabolism; hydrogen sulfide biosynthesis; sulfite from sulfate: step 2/3.</text>
</comment>
<feature type="domain" description="APS kinase" evidence="7">
    <location>
        <begin position="243"/>
        <end position="395"/>
    </location>
</feature>
<dbReference type="NCBIfam" id="TIGR00455">
    <property type="entry name" value="apsK"/>
    <property type="match status" value="1"/>
</dbReference>
<dbReference type="InterPro" id="IPR027417">
    <property type="entry name" value="P-loop_NTPase"/>
</dbReference>
<evidence type="ECO:0000313" key="8">
    <source>
        <dbReference type="EMBL" id="MCP2266117.1"/>
    </source>
</evidence>
<gene>
    <name evidence="6" type="primary">cysC</name>
    <name evidence="8" type="ORF">APR03_003482</name>
</gene>
<feature type="binding site" evidence="6">
    <location>
        <begin position="251"/>
        <end position="258"/>
    </location>
    <ligand>
        <name>ATP</name>
        <dbReference type="ChEBI" id="CHEBI:30616"/>
    </ligand>
</feature>
<dbReference type="EMBL" id="JAMTCS010000011">
    <property type="protein sequence ID" value="MCP2266117.1"/>
    <property type="molecule type" value="Genomic_DNA"/>
</dbReference>
<keyword evidence="6" id="KW-0597">Phosphoprotein</keyword>
<dbReference type="GO" id="GO:0004781">
    <property type="term" value="F:sulfate adenylyltransferase (ATP) activity"/>
    <property type="evidence" value="ECO:0007669"/>
    <property type="project" value="TreeGrafter"/>
</dbReference>
<dbReference type="GO" id="GO:0005524">
    <property type="term" value="F:ATP binding"/>
    <property type="evidence" value="ECO:0007669"/>
    <property type="project" value="UniProtKB-UniRule"/>
</dbReference>
<dbReference type="InterPro" id="IPR059117">
    <property type="entry name" value="APS_kinase_dom"/>
</dbReference>
<comment type="caution">
    <text evidence="6">Lacks conserved residue(s) required for the propagation of feature annotation.</text>
</comment>
<evidence type="ECO:0000259" key="7">
    <source>
        <dbReference type="Pfam" id="PF01583"/>
    </source>
</evidence>
<dbReference type="GO" id="GO:0010134">
    <property type="term" value="P:sulfate assimilation via adenylyl sulfate reduction"/>
    <property type="evidence" value="ECO:0007669"/>
    <property type="project" value="TreeGrafter"/>
</dbReference>
<dbReference type="NCBIfam" id="NF003013">
    <property type="entry name" value="PRK03846.1"/>
    <property type="match status" value="1"/>
</dbReference>
<evidence type="ECO:0000313" key="9">
    <source>
        <dbReference type="Proteomes" id="UP001139493"/>
    </source>
</evidence>
<dbReference type="EC" id="2.7.1.25" evidence="2 6"/>